<proteinExistence type="predicted"/>
<keyword evidence="2" id="KW-0808">Transferase</keyword>
<comment type="caution">
    <text evidence="7">The sequence shown here is derived from an EMBL/GenBank/DDBJ whole genome shotgun (WGS) entry which is preliminary data.</text>
</comment>
<evidence type="ECO:0000259" key="6">
    <source>
        <dbReference type="PROSITE" id="PS51794"/>
    </source>
</evidence>
<dbReference type="GO" id="GO:0005524">
    <property type="term" value="F:ATP binding"/>
    <property type="evidence" value="ECO:0007669"/>
    <property type="project" value="UniProtKB-KW"/>
</dbReference>
<keyword evidence="4" id="KW-0547">Nucleotide-binding</keyword>
<dbReference type="PANTHER" id="PTHR34185:SF1">
    <property type="entry name" value="DIADENYLATE CYCLASE"/>
    <property type="match status" value="1"/>
</dbReference>
<dbReference type="InterPro" id="IPR003390">
    <property type="entry name" value="DNA_integrity_scan_DisA_N"/>
</dbReference>
<dbReference type="AlphaFoldDB" id="X1A167"/>
<evidence type="ECO:0000256" key="1">
    <source>
        <dbReference type="ARBA" id="ARBA00000877"/>
    </source>
</evidence>
<dbReference type="GO" id="GO:0106408">
    <property type="term" value="F:diadenylate cyclase activity"/>
    <property type="evidence" value="ECO:0007669"/>
    <property type="project" value="UniProtKB-EC"/>
</dbReference>
<name>X1A167_9ZZZZ</name>
<evidence type="ECO:0000256" key="2">
    <source>
        <dbReference type="ARBA" id="ARBA00022679"/>
    </source>
</evidence>
<reference evidence="7" key="1">
    <citation type="journal article" date="2014" name="Front. Microbiol.">
        <title>High frequency of phylogenetically diverse reductive dehalogenase-homologous genes in deep subseafloor sedimentary metagenomes.</title>
        <authorList>
            <person name="Kawai M."/>
            <person name="Futagami T."/>
            <person name="Toyoda A."/>
            <person name="Takaki Y."/>
            <person name="Nishi S."/>
            <person name="Hori S."/>
            <person name="Arai W."/>
            <person name="Tsubouchi T."/>
            <person name="Morono Y."/>
            <person name="Uchiyama I."/>
            <person name="Ito T."/>
            <person name="Fujiyama A."/>
            <person name="Inagaki F."/>
            <person name="Takami H."/>
        </authorList>
    </citation>
    <scope>NUCLEOTIDE SEQUENCE</scope>
    <source>
        <strain evidence="7">Expedition CK06-06</strain>
    </source>
</reference>
<dbReference type="Gene3D" id="3.40.1700.10">
    <property type="entry name" value="DNA integrity scanning protein, DisA, N-terminal domain"/>
    <property type="match status" value="1"/>
</dbReference>
<protein>
    <recommendedName>
        <fullName evidence="6">DAC domain-containing protein</fullName>
    </recommendedName>
</protein>
<keyword evidence="3" id="KW-0548">Nucleotidyltransferase</keyword>
<dbReference type="PROSITE" id="PS51794">
    <property type="entry name" value="DAC"/>
    <property type="match status" value="1"/>
</dbReference>
<accession>X1A167</accession>
<dbReference type="InterPro" id="IPR050338">
    <property type="entry name" value="DisA"/>
</dbReference>
<dbReference type="SUPFAM" id="SSF143597">
    <property type="entry name" value="YojJ-like"/>
    <property type="match status" value="1"/>
</dbReference>
<evidence type="ECO:0000313" key="7">
    <source>
        <dbReference type="EMBL" id="GAG75835.1"/>
    </source>
</evidence>
<evidence type="ECO:0000256" key="4">
    <source>
        <dbReference type="ARBA" id="ARBA00022741"/>
    </source>
</evidence>
<gene>
    <name evidence="7" type="ORF">S01H4_27261</name>
</gene>
<evidence type="ECO:0000256" key="3">
    <source>
        <dbReference type="ARBA" id="ARBA00022695"/>
    </source>
</evidence>
<dbReference type="GO" id="GO:0004016">
    <property type="term" value="F:adenylate cyclase activity"/>
    <property type="evidence" value="ECO:0007669"/>
    <property type="project" value="TreeGrafter"/>
</dbReference>
<comment type="catalytic activity">
    <reaction evidence="1">
        <text>2 ATP = 3',3'-c-di-AMP + 2 diphosphate</text>
        <dbReference type="Rhea" id="RHEA:35655"/>
        <dbReference type="ChEBI" id="CHEBI:30616"/>
        <dbReference type="ChEBI" id="CHEBI:33019"/>
        <dbReference type="ChEBI" id="CHEBI:71500"/>
        <dbReference type="EC" id="2.7.7.85"/>
    </reaction>
</comment>
<feature type="domain" description="DAC" evidence="6">
    <location>
        <begin position="1"/>
        <end position="152"/>
    </location>
</feature>
<evidence type="ECO:0000256" key="5">
    <source>
        <dbReference type="ARBA" id="ARBA00022840"/>
    </source>
</evidence>
<dbReference type="Pfam" id="PF02457">
    <property type="entry name" value="DAC"/>
    <property type="match status" value="1"/>
</dbReference>
<keyword evidence="5" id="KW-0067">ATP-binding</keyword>
<dbReference type="InterPro" id="IPR036888">
    <property type="entry name" value="DNA_integrity_DisA_N_sf"/>
</dbReference>
<dbReference type="PANTHER" id="PTHR34185">
    <property type="entry name" value="DIADENYLATE CYCLASE"/>
    <property type="match status" value="1"/>
</dbReference>
<sequence>MFSKKLHFLFSKFFLRETREETIDELVKSTKTLSDRGLGSLIVIKRRVGLKGYLETGKSLEAKISSDLIVTIFSPYSPLHDGAVVVDGDIIIGAGCILPLSLNPSLDVSVGTRHRAAIGITEETDAVVIVVSHETREISFAHKGKLIRGMDTVTLKRNLEKAMRY</sequence>
<organism evidence="7">
    <name type="scientific">marine sediment metagenome</name>
    <dbReference type="NCBI Taxonomy" id="412755"/>
    <lineage>
        <taxon>unclassified sequences</taxon>
        <taxon>metagenomes</taxon>
        <taxon>ecological metagenomes</taxon>
    </lineage>
</organism>
<dbReference type="EMBL" id="BART01013289">
    <property type="protein sequence ID" value="GAG75835.1"/>
    <property type="molecule type" value="Genomic_DNA"/>
</dbReference>